<dbReference type="Pfam" id="PF07510">
    <property type="entry name" value="GmrSD_C"/>
    <property type="match status" value="1"/>
</dbReference>
<dbReference type="Proteomes" id="UP000094094">
    <property type="component" value="Chromosome"/>
</dbReference>
<dbReference type="AlphaFoldDB" id="A0A1D7VXK5"/>
<protein>
    <recommendedName>
        <fullName evidence="2">GmrSD restriction endonucleases C-terminal domain-containing protein</fullName>
    </recommendedName>
</protein>
<evidence type="ECO:0000313" key="4">
    <source>
        <dbReference type="Proteomes" id="UP000094094"/>
    </source>
</evidence>
<feature type="domain" description="GmrSD restriction endonucleases C-terminal" evidence="2">
    <location>
        <begin position="120"/>
        <end position="220"/>
    </location>
</feature>
<dbReference type="KEGG" id="slc:SL103_15815"/>
<sequence>MAVVGCTPVAGGKHTGSHDNKPSVPGAEASSPAAGGGEAGAAGTLPGVPSVRKARSELAALKVAPHGPMTGYRRSAFPHWAEQGAHCDTRERVLQRDGTGVRRDKECRAVSGSWVSPYDGKKFRVASAADIDHMVPLANAWRSGARSWAPAERKAFANDLTHPQLLAVSAASNRSKGDQGPDEWQPPAKAFWCTYGRAWTSVKATYALSVTKAEKAKLTEMLDTCAG</sequence>
<feature type="region of interest" description="Disordered" evidence="1">
    <location>
        <begin position="1"/>
        <end position="48"/>
    </location>
</feature>
<proteinExistence type="predicted"/>
<dbReference type="InterPro" id="IPR011089">
    <property type="entry name" value="GmrSD_C"/>
</dbReference>
<name>A0A1D7VXK5_9ACTN</name>
<accession>A0A1D7VXK5</accession>
<dbReference type="EMBL" id="CP017157">
    <property type="protein sequence ID" value="AOP51228.1"/>
    <property type="molecule type" value="Genomic_DNA"/>
</dbReference>
<evidence type="ECO:0000259" key="2">
    <source>
        <dbReference type="Pfam" id="PF07510"/>
    </source>
</evidence>
<reference evidence="3 4" key="1">
    <citation type="submission" date="2016-09" db="EMBL/GenBank/DDBJ databases">
        <title>Complete genome sequencing of Streptomyces lydicus 103 and metabolic pathways analysis of antibiotic biosynthesis.</title>
        <authorList>
            <person name="Jia N."/>
            <person name="Ding M.-Z."/>
            <person name="Gao F."/>
            <person name="Yuan Y.-J."/>
        </authorList>
    </citation>
    <scope>NUCLEOTIDE SEQUENCE [LARGE SCALE GENOMIC DNA]</scope>
    <source>
        <strain evidence="3 4">103</strain>
    </source>
</reference>
<evidence type="ECO:0000313" key="3">
    <source>
        <dbReference type="EMBL" id="AOP51228.1"/>
    </source>
</evidence>
<dbReference type="PANTHER" id="PTHR24094:SF15">
    <property type="entry name" value="AMP-DEPENDENT SYNTHETASE_LIGASE DOMAIN-CONTAINING PROTEIN-RELATED"/>
    <property type="match status" value="1"/>
</dbReference>
<organism evidence="3 4">
    <name type="scientific">Streptomyces lydicus</name>
    <dbReference type="NCBI Taxonomy" id="47763"/>
    <lineage>
        <taxon>Bacteria</taxon>
        <taxon>Bacillati</taxon>
        <taxon>Actinomycetota</taxon>
        <taxon>Actinomycetes</taxon>
        <taxon>Kitasatosporales</taxon>
        <taxon>Streptomycetaceae</taxon>
        <taxon>Streptomyces</taxon>
    </lineage>
</organism>
<keyword evidence="4" id="KW-1185">Reference proteome</keyword>
<dbReference type="PANTHER" id="PTHR24094">
    <property type="entry name" value="SECRETED PROTEIN"/>
    <property type="match status" value="1"/>
</dbReference>
<evidence type="ECO:0000256" key="1">
    <source>
        <dbReference type="SAM" id="MobiDB-lite"/>
    </source>
</evidence>
<gene>
    <name evidence="3" type="ORF">SL103_15815</name>
</gene>